<accession>A0A1I5DEL8</accession>
<keyword evidence="2" id="KW-1185">Reference proteome</keyword>
<evidence type="ECO:0000313" key="1">
    <source>
        <dbReference type="EMBL" id="SFN97709.1"/>
    </source>
</evidence>
<name>A0A1I5DEL8_9ACTN</name>
<evidence type="ECO:0000313" key="2">
    <source>
        <dbReference type="Proteomes" id="UP000183642"/>
    </source>
</evidence>
<proteinExistence type="predicted"/>
<dbReference type="RefSeq" id="WP_208976631.1">
    <property type="nucleotide sequence ID" value="NZ_FOWE01000002.1"/>
</dbReference>
<organism evidence="1 2">
    <name type="scientific">Geodermatophilus obscurus</name>
    <dbReference type="NCBI Taxonomy" id="1861"/>
    <lineage>
        <taxon>Bacteria</taxon>
        <taxon>Bacillati</taxon>
        <taxon>Actinomycetota</taxon>
        <taxon>Actinomycetes</taxon>
        <taxon>Geodermatophilales</taxon>
        <taxon>Geodermatophilaceae</taxon>
        <taxon>Geodermatophilus</taxon>
    </lineage>
</organism>
<gene>
    <name evidence="1" type="ORF">SAMN05660359_00727</name>
</gene>
<dbReference type="EMBL" id="FOWE01000002">
    <property type="protein sequence ID" value="SFN97709.1"/>
    <property type="molecule type" value="Genomic_DNA"/>
</dbReference>
<sequence>MVGPDAERLVYLYAACDYLYAACDRGRTWTALPGTRRVVDRFTGEHHDLTAGELRDLADLSTVDELDVAEHSADFLDRYGAYLRRLVAAWEPLLSPAGREDARRVLGPAGAR</sequence>
<reference evidence="2" key="1">
    <citation type="submission" date="2016-10" db="EMBL/GenBank/DDBJ databases">
        <authorList>
            <person name="Varghese N."/>
            <person name="Submissions S."/>
        </authorList>
    </citation>
    <scope>NUCLEOTIDE SEQUENCE [LARGE SCALE GENOMIC DNA]</scope>
    <source>
        <strain evidence="2">DSM 43161</strain>
    </source>
</reference>
<protein>
    <submittedName>
        <fullName evidence="1">Uncharacterized protein</fullName>
    </submittedName>
</protein>
<dbReference type="Proteomes" id="UP000183642">
    <property type="component" value="Unassembled WGS sequence"/>
</dbReference>
<dbReference type="AlphaFoldDB" id="A0A1I5DEL8"/>